<dbReference type="InterPro" id="IPR041802">
    <property type="entry name" value="MPP_YfcE"/>
</dbReference>
<dbReference type="Proteomes" id="UP000198405">
    <property type="component" value="Unassembled WGS sequence"/>
</dbReference>
<dbReference type="NCBIfam" id="TIGR00040">
    <property type="entry name" value="yfcE"/>
    <property type="match status" value="1"/>
</dbReference>
<comment type="similarity">
    <text evidence="1 2">Belongs to the metallophosphoesterase superfamily. YfcE family.</text>
</comment>
<dbReference type="Pfam" id="PF12850">
    <property type="entry name" value="Metallophos_2"/>
    <property type="match status" value="1"/>
</dbReference>
<dbReference type="RefSeq" id="WP_089322108.1">
    <property type="nucleotide sequence ID" value="NZ_FZOB01000001.1"/>
</dbReference>
<comment type="cofactor">
    <cofactor evidence="2">
        <name>a divalent metal cation</name>
        <dbReference type="ChEBI" id="CHEBI:60240"/>
    </cofactor>
</comment>
<dbReference type="PANTHER" id="PTHR43165">
    <property type="entry name" value="METALLOPHOSPHOESTERASE"/>
    <property type="match status" value="1"/>
</dbReference>
<keyword evidence="2" id="KW-0479">Metal-binding</keyword>
<evidence type="ECO:0000256" key="1">
    <source>
        <dbReference type="ARBA" id="ARBA00008950"/>
    </source>
</evidence>
<accession>A0A238XLE0</accession>
<dbReference type="GO" id="GO:0016787">
    <property type="term" value="F:hydrolase activity"/>
    <property type="evidence" value="ECO:0007669"/>
    <property type="project" value="UniProtKB-UniRule"/>
</dbReference>
<dbReference type="InterPro" id="IPR024654">
    <property type="entry name" value="Calcineurin-like_PHP_lpxH"/>
</dbReference>
<keyword evidence="5" id="KW-1185">Reference proteome</keyword>
<evidence type="ECO:0000256" key="2">
    <source>
        <dbReference type="RuleBase" id="RU362039"/>
    </source>
</evidence>
<protein>
    <recommendedName>
        <fullName evidence="2">Phosphoesterase</fullName>
        <ecNumber evidence="2">3.1.4.-</ecNumber>
    </recommendedName>
</protein>
<dbReference type="EMBL" id="FZOB01000001">
    <property type="protein sequence ID" value="SNR59492.1"/>
    <property type="molecule type" value="Genomic_DNA"/>
</dbReference>
<feature type="domain" description="Calcineurin-like phosphoesterase" evidence="3">
    <location>
        <begin position="1"/>
        <end position="146"/>
    </location>
</feature>
<dbReference type="AlphaFoldDB" id="A0A238XLE0"/>
<reference evidence="5" key="1">
    <citation type="submission" date="2017-06" db="EMBL/GenBank/DDBJ databases">
        <authorList>
            <person name="Varghese N."/>
            <person name="Submissions S."/>
        </authorList>
    </citation>
    <scope>NUCLEOTIDE SEQUENCE [LARGE SCALE GENOMIC DNA]</scope>
    <source>
        <strain evidence="5">DSM 15668</strain>
    </source>
</reference>
<gene>
    <name evidence="4" type="ORF">SAMN06265340_10171</name>
</gene>
<proteinExistence type="inferred from homology"/>
<sequence length="156" mass="17321">MRVAVISDSHDNIEKIEKCIEKINKIDVDTVVHCGDIISPFSLKRFKTLKAEFVAVFGNNDGEIKGLLNVAPDLENPPVKTNLNGKTAIIMHEPIFIDELSGTVDFIFYGHTHRIDIREEKGTVIINPGELCGYLTGNSTFVILNLLNGETEIVEI</sequence>
<evidence type="ECO:0000313" key="5">
    <source>
        <dbReference type="Proteomes" id="UP000198405"/>
    </source>
</evidence>
<dbReference type="InterPro" id="IPR029052">
    <property type="entry name" value="Metallo-depent_PP-like"/>
</dbReference>
<dbReference type="InterPro" id="IPR053193">
    <property type="entry name" value="MetalloPDE_YfcE-like"/>
</dbReference>
<name>A0A238XLE0_9BACT</name>
<dbReference type="EC" id="3.1.4.-" evidence="2"/>
<dbReference type="CDD" id="cd00841">
    <property type="entry name" value="MPP_YfcE"/>
    <property type="match status" value="1"/>
</dbReference>
<dbReference type="Gene3D" id="3.60.21.10">
    <property type="match status" value="1"/>
</dbReference>
<evidence type="ECO:0000313" key="4">
    <source>
        <dbReference type="EMBL" id="SNR59492.1"/>
    </source>
</evidence>
<dbReference type="GO" id="GO:0046872">
    <property type="term" value="F:metal ion binding"/>
    <property type="evidence" value="ECO:0007669"/>
    <property type="project" value="UniProtKB-KW"/>
</dbReference>
<evidence type="ECO:0000259" key="3">
    <source>
        <dbReference type="Pfam" id="PF12850"/>
    </source>
</evidence>
<dbReference type="SUPFAM" id="SSF56300">
    <property type="entry name" value="Metallo-dependent phosphatases"/>
    <property type="match status" value="1"/>
</dbReference>
<dbReference type="PANTHER" id="PTHR43165:SF1">
    <property type="entry name" value="PHOSPHODIESTERASE MJ0936"/>
    <property type="match status" value="1"/>
</dbReference>
<dbReference type="OrthoDB" id="9800565at2"/>
<organism evidence="4 5">
    <name type="scientific">Desulfurobacterium atlanticum</name>
    <dbReference type="NCBI Taxonomy" id="240169"/>
    <lineage>
        <taxon>Bacteria</taxon>
        <taxon>Pseudomonadati</taxon>
        <taxon>Aquificota</taxon>
        <taxon>Aquificia</taxon>
        <taxon>Desulfurobacteriales</taxon>
        <taxon>Desulfurobacteriaceae</taxon>
        <taxon>Desulfurobacterium</taxon>
    </lineage>
</organism>
<dbReference type="InterPro" id="IPR000979">
    <property type="entry name" value="Phosphodiesterase_MJ0936/Vps29"/>
</dbReference>